<dbReference type="InterPro" id="IPR017441">
    <property type="entry name" value="Protein_kinase_ATP_BS"/>
</dbReference>
<feature type="compositionally biased region" description="Polar residues" evidence="18">
    <location>
        <begin position="402"/>
        <end position="429"/>
    </location>
</feature>
<dbReference type="STRING" id="84645.A0A498NFM6"/>
<keyword evidence="14" id="KW-0539">Nucleus</keyword>
<evidence type="ECO:0000313" key="22">
    <source>
        <dbReference type="Proteomes" id="UP000290572"/>
    </source>
</evidence>
<evidence type="ECO:0000259" key="20">
    <source>
        <dbReference type="PROSITE" id="PS50105"/>
    </source>
</evidence>
<dbReference type="FunFam" id="3.30.200.20:FF:000103">
    <property type="entry name" value="Protein kinase C"/>
    <property type="match status" value="1"/>
</dbReference>
<feature type="repeat" description="MBT" evidence="15">
    <location>
        <begin position="802"/>
        <end position="838"/>
    </location>
</feature>
<keyword evidence="10 17" id="KW-0067">ATP-binding</keyword>
<dbReference type="InterPro" id="IPR036060">
    <property type="entry name" value="Znf_C2H2C_sf"/>
</dbReference>
<dbReference type="PANTHER" id="PTHR12247">
    <property type="entry name" value="POLYCOMB GROUP PROTEIN"/>
    <property type="match status" value="1"/>
</dbReference>
<dbReference type="InterPro" id="IPR013761">
    <property type="entry name" value="SAM/pointed_sf"/>
</dbReference>
<dbReference type="GO" id="GO:0004674">
    <property type="term" value="F:protein serine/threonine kinase activity"/>
    <property type="evidence" value="ECO:0007669"/>
    <property type="project" value="UniProtKB-KW"/>
</dbReference>
<evidence type="ECO:0000256" key="1">
    <source>
        <dbReference type="ARBA" id="ARBA00004123"/>
    </source>
</evidence>
<dbReference type="InterPro" id="IPR002515">
    <property type="entry name" value="Znf_C2H2C"/>
</dbReference>
<keyword evidence="11" id="KW-0156">Chromatin regulator</keyword>
<evidence type="ECO:0000256" key="6">
    <source>
        <dbReference type="ARBA" id="ARBA00022741"/>
    </source>
</evidence>
<keyword evidence="2" id="KW-0723">Serine/threonine-protein kinase</keyword>
<keyword evidence="13" id="KW-0804">Transcription</keyword>
<dbReference type="Pfam" id="PF02820">
    <property type="entry name" value="MBT"/>
    <property type="match status" value="3"/>
</dbReference>
<keyword evidence="8" id="KW-0418">Kinase</keyword>
<dbReference type="CDD" id="cd20135">
    <property type="entry name" value="MBT_L3MBTL3_rpt2"/>
    <property type="match status" value="1"/>
</dbReference>
<dbReference type="SUPFAM" id="SSF47769">
    <property type="entry name" value="SAM/Pointed domain"/>
    <property type="match status" value="1"/>
</dbReference>
<evidence type="ECO:0000256" key="17">
    <source>
        <dbReference type="PROSITE-ProRule" id="PRU10141"/>
    </source>
</evidence>
<dbReference type="Gene3D" id="4.10.320.30">
    <property type="match status" value="1"/>
</dbReference>
<dbReference type="GO" id="GO:0003682">
    <property type="term" value="F:chromatin binding"/>
    <property type="evidence" value="ECO:0007669"/>
    <property type="project" value="TreeGrafter"/>
</dbReference>
<feature type="region of interest" description="Disordered" evidence="18">
    <location>
        <begin position="831"/>
        <end position="850"/>
    </location>
</feature>
<dbReference type="SUPFAM" id="SSF103637">
    <property type="entry name" value="CCHHC domain"/>
    <property type="match status" value="1"/>
</dbReference>
<keyword evidence="3" id="KW-0808">Transferase</keyword>
<dbReference type="GO" id="GO:0005634">
    <property type="term" value="C:nucleus"/>
    <property type="evidence" value="ECO:0007669"/>
    <property type="project" value="UniProtKB-SubCell"/>
</dbReference>
<dbReference type="GO" id="GO:0005524">
    <property type="term" value="F:ATP binding"/>
    <property type="evidence" value="ECO:0007669"/>
    <property type="project" value="UniProtKB-UniRule"/>
</dbReference>
<dbReference type="PROSITE" id="PS51802">
    <property type="entry name" value="ZF_CCHHC"/>
    <property type="match status" value="1"/>
</dbReference>
<evidence type="ECO:0000256" key="14">
    <source>
        <dbReference type="ARBA" id="ARBA00023242"/>
    </source>
</evidence>
<dbReference type="Gene3D" id="3.30.200.20">
    <property type="entry name" value="Phosphorylase Kinase, domain 1"/>
    <property type="match status" value="1"/>
</dbReference>
<dbReference type="AlphaFoldDB" id="A0A498NFM6"/>
<keyword evidence="22" id="KW-1185">Reference proteome</keyword>
<feature type="domain" description="Protein kinase" evidence="19">
    <location>
        <begin position="77"/>
        <end position="331"/>
    </location>
</feature>
<accession>A0A498NFM6</accession>
<feature type="repeat" description="MBT" evidence="15">
    <location>
        <begin position="564"/>
        <end position="664"/>
    </location>
</feature>
<evidence type="ECO:0000256" key="3">
    <source>
        <dbReference type="ARBA" id="ARBA00022679"/>
    </source>
</evidence>
<dbReference type="Pfam" id="PF01530">
    <property type="entry name" value="zf-C2HC"/>
    <property type="match status" value="1"/>
</dbReference>
<keyword evidence="5" id="KW-0677">Repeat</keyword>
<evidence type="ECO:0000256" key="4">
    <source>
        <dbReference type="ARBA" id="ARBA00022723"/>
    </source>
</evidence>
<dbReference type="PROSITE" id="PS00107">
    <property type="entry name" value="PROTEIN_KINASE_ATP"/>
    <property type="match status" value="1"/>
</dbReference>
<dbReference type="PANTHER" id="PTHR12247:SF130">
    <property type="entry name" value="SAM DOMAIN-CONTAINING PROTEIN"/>
    <property type="match status" value="1"/>
</dbReference>
<dbReference type="GO" id="GO:0045892">
    <property type="term" value="P:negative regulation of DNA-templated transcription"/>
    <property type="evidence" value="ECO:0007669"/>
    <property type="project" value="TreeGrafter"/>
</dbReference>
<evidence type="ECO:0000256" key="9">
    <source>
        <dbReference type="ARBA" id="ARBA00022833"/>
    </source>
</evidence>
<evidence type="ECO:0000256" key="13">
    <source>
        <dbReference type="ARBA" id="ARBA00023163"/>
    </source>
</evidence>
<dbReference type="Pfam" id="PF00536">
    <property type="entry name" value="SAM_1"/>
    <property type="match status" value="1"/>
</dbReference>
<evidence type="ECO:0000256" key="15">
    <source>
        <dbReference type="PROSITE-ProRule" id="PRU00459"/>
    </source>
</evidence>
<keyword evidence="9" id="KW-0862">Zinc</keyword>
<dbReference type="EMBL" id="QBIY01011586">
    <property type="protein sequence ID" value="RXN30417.1"/>
    <property type="molecule type" value="Genomic_DNA"/>
</dbReference>
<proteinExistence type="predicted"/>
<dbReference type="PROSITE" id="PS51079">
    <property type="entry name" value="MBT"/>
    <property type="match status" value="3"/>
</dbReference>
<evidence type="ECO:0000256" key="10">
    <source>
        <dbReference type="ARBA" id="ARBA00022840"/>
    </source>
</evidence>
<dbReference type="Proteomes" id="UP000290572">
    <property type="component" value="Unassembled WGS sequence"/>
</dbReference>
<sequence length="1080" mass="120435">MVKKAKSPVTYAKMKGIVSYFTALIKDKKLRSSHPIYRQMDFLRPEGSLSEEEGAAAVCYSNPQTEESQSGVSAADFDYLKVIGTGSFGKVFLATHRENGKYYAVKVLQKHIILTRKEERNVMCEHRVLLKTLNHPFLVKLHFSFQTKDRLYLVLDYACGGELFYHLQREGVFAEPRARFYAAEMACALGYLHSLKIVYRDLKPENILLDSAGHVVLTDFGLCKERMSGRDTTRTFCGTPEYLAPEVLLQKEYDRTVDWWGLGAVLHEMLYGLPPFYNADRLEMLRNIIYQPLALKAGASSAARDLLKRLLNRDRAKRLGAKRDLVKMAETSTSDGPATGADFDMMSALDWKDGIATLPGSDIRFRMTEFGTLEIVTEVEPKVKEAELTSPQSQTTSTNNSHSLEQNKTSNQTAKPQSNTEHPTSTVVSTDPHKQAGANNTKSPIAVESPSVSTVPNAIVPMTEATANCRSCGLSGSRESFVQGKFCSASCVQPSSGRSTPAEAVEGERLGKRVRKKKKMFMESGDEEEDNIEEEEEKVKSSKGRRAAKVARLVTAPLVKKKNWSWSAYLEEERAVAAPMKLFKEHQSFPQSRNGFKVGMKLEGLDPCHPALFCVLTVAEVQGYRIRLHFDGYPECYDFWVNADSWDVKPPGWCEKTGLKLLLPKGCRDGEFNWNTYVKNCRGQLAPKHLFKSLNTSVTPSGFRAGMKLEAVDRKNPSLICVATIAAAVDNRLLIHFDNWDDSYDYWCDASSPYIHPVGYCEEAELTLTTPADYKPPKVFTWEKYLEETGAQAAPARAFKQVHFDGWSDEYDYWLDADSPDLHPVGWCQKTGHPLQQPNGPRDSPVPPGQGCPTPGCNGVGHIRGPRYGTHYTAVSCPYSDLNLNKDGLVPDRLGGERPVTLSGPPRHRRAETLTQTHPPTPTASTPEPPDTTTDACPQARPVREHVVSASAPKCVKPPQVKQEGDGKDSLQQFLHESVFCGWEPPRFHLCWEKHGKLLPEALGLTAKRVAKWNTEEVATFVRGLPGCREHAATFRKEQIDGEAFLLLTQSDIVKILSIKLGPALKIYNSILMLKSADEE</sequence>
<feature type="binding site" evidence="17">
    <location>
        <position position="106"/>
    </location>
    <ligand>
        <name>ATP</name>
        <dbReference type="ChEBI" id="CHEBI:30616"/>
    </ligand>
</feature>
<feature type="domain" description="SAM" evidence="20">
    <location>
        <begin position="1013"/>
        <end position="1077"/>
    </location>
</feature>
<comment type="caution">
    <text evidence="21">The sequence shown here is derived from an EMBL/GenBank/DDBJ whole genome shotgun (WGS) entry which is preliminary data.</text>
</comment>
<organism evidence="21 22">
    <name type="scientific">Labeo rohita</name>
    <name type="common">Indian major carp</name>
    <name type="synonym">Cyprinus rohita</name>
    <dbReference type="NCBI Taxonomy" id="84645"/>
    <lineage>
        <taxon>Eukaryota</taxon>
        <taxon>Metazoa</taxon>
        <taxon>Chordata</taxon>
        <taxon>Craniata</taxon>
        <taxon>Vertebrata</taxon>
        <taxon>Euteleostomi</taxon>
        <taxon>Actinopterygii</taxon>
        <taxon>Neopterygii</taxon>
        <taxon>Teleostei</taxon>
        <taxon>Ostariophysi</taxon>
        <taxon>Cypriniformes</taxon>
        <taxon>Cyprinidae</taxon>
        <taxon>Labeoninae</taxon>
        <taxon>Labeonini</taxon>
        <taxon>Labeo</taxon>
    </lineage>
</organism>
<dbReference type="SMART" id="SM00561">
    <property type="entry name" value="MBT"/>
    <property type="match status" value="3"/>
</dbReference>
<evidence type="ECO:0000256" key="2">
    <source>
        <dbReference type="ARBA" id="ARBA00022527"/>
    </source>
</evidence>
<feature type="region of interest" description="Disordered" evidence="18">
    <location>
        <begin position="384"/>
        <end position="450"/>
    </location>
</feature>
<dbReference type="GO" id="GO:0006325">
    <property type="term" value="P:chromatin organization"/>
    <property type="evidence" value="ECO:0007669"/>
    <property type="project" value="UniProtKB-KW"/>
</dbReference>
<dbReference type="InterPro" id="IPR001660">
    <property type="entry name" value="SAM"/>
</dbReference>
<evidence type="ECO:0000256" key="5">
    <source>
        <dbReference type="ARBA" id="ARBA00022737"/>
    </source>
</evidence>
<evidence type="ECO:0000256" key="18">
    <source>
        <dbReference type="SAM" id="MobiDB-lite"/>
    </source>
</evidence>
<dbReference type="InterPro" id="IPR050548">
    <property type="entry name" value="PcG_chromatin_remod_factors"/>
</dbReference>
<evidence type="ECO:0000259" key="19">
    <source>
        <dbReference type="PROSITE" id="PS50011"/>
    </source>
</evidence>
<evidence type="ECO:0000256" key="7">
    <source>
        <dbReference type="ARBA" id="ARBA00022771"/>
    </source>
</evidence>
<evidence type="ECO:0000256" key="8">
    <source>
        <dbReference type="ARBA" id="ARBA00022777"/>
    </source>
</evidence>
<dbReference type="InterPro" id="IPR000719">
    <property type="entry name" value="Prot_kinase_dom"/>
</dbReference>
<dbReference type="PROSITE" id="PS00108">
    <property type="entry name" value="PROTEIN_KINASE_ST"/>
    <property type="match status" value="1"/>
</dbReference>
<evidence type="ECO:0000256" key="11">
    <source>
        <dbReference type="ARBA" id="ARBA00022853"/>
    </source>
</evidence>
<protein>
    <submittedName>
        <fullName evidence="21">Lethal(3)malignant brain tumor 4 isoform X1</fullName>
    </submittedName>
</protein>
<evidence type="ECO:0000256" key="12">
    <source>
        <dbReference type="ARBA" id="ARBA00023015"/>
    </source>
</evidence>
<feature type="repeat" description="MBT" evidence="15">
    <location>
        <begin position="672"/>
        <end position="771"/>
    </location>
</feature>
<reference evidence="21 22" key="1">
    <citation type="submission" date="2018-03" db="EMBL/GenBank/DDBJ databases">
        <title>Draft genome sequence of Rohu Carp (Labeo rohita).</title>
        <authorList>
            <person name="Das P."/>
            <person name="Kushwaha B."/>
            <person name="Joshi C.G."/>
            <person name="Kumar D."/>
            <person name="Nagpure N.S."/>
            <person name="Sahoo L."/>
            <person name="Das S.P."/>
            <person name="Bit A."/>
            <person name="Patnaik S."/>
            <person name="Meher P.K."/>
            <person name="Jayasankar P."/>
            <person name="Koringa P.G."/>
            <person name="Patel N.V."/>
            <person name="Hinsu A.T."/>
            <person name="Kumar R."/>
            <person name="Pandey M."/>
            <person name="Agarwal S."/>
            <person name="Srivastava S."/>
            <person name="Singh M."/>
            <person name="Iquebal M.A."/>
            <person name="Jaiswal S."/>
            <person name="Angadi U.B."/>
            <person name="Kumar N."/>
            <person name="Raza M."/>
            <person name="Shah T.M."/>
            <person name="Rai A."/>
            <person name="Jena J.K."/>
        </authorList>
    </citation>
    <scope>NUCLEOTIDE SEQUENCE [LARGE SCALE GENOMIC DNA]</scope>
    <source>
        <strain evidence="21">DASCIFA01</strain>
        <tissue evidence="21">Testis</tissue>
    </source>
</reference>
<dbReference type="SMART" id="SM00220">
    <property type="entry name" value="S_TKc"/>
    <property type="match status" value="1"/>
</dbReference>
<keyword evidence="6 17" id="KW-0547">Nucleotide-binding</keyword>
<dbReference type="SMART" id="SM00454">
    <property type="entry name" value="SAM"/>
    <property type="match status" value="1"/>
</dbReference>
<dbReference type="GO" id="GO:0008270">
    <property type="term" value="F:zinc ion binding"/>
    <property type="evidence" value="ECO:0007669"/>
    <property type="project" value="UniProtKB-KW"/>
</dbReference>
<keyword evidence="7 16" id="KW-0863">Zinc-finger</keyword>
<dbReference type="GO" id="GO:0042393">
    <property type="term" value="F:histone binding"/>
    <property type="evidence" value="ECO:0007669"/>
    <property type="project" value="TreeGrafter"/>
</dbReference>
<dbReference type="FunFam" id="2.30.30.140:FF:000007">
    <property type="entry name" value="Lethal(3)malignant brain tumor-like protein 1"/>
    <property type="match status" value="1"/>
</dbReference>
<dbReference type="Gene3D" id="1.10.510.10">
    <property type="entry name" value="Transferase(Phosphotransferase) domain 1"/>
    <property type="match status" value="1"/>
</dbReference>
<dbReference type="Gene3D" id="1.10.150.50">
    <property type="entry name" value="Transcription Factor, Ets-1"/>
    <property type="match status" value="1"/>
</dbReference>
<dbReference type="SUPFAM" id="SSF56112">
    <property type="entry name" value="Protein kinase-like (PK-like)"/>
    <property type="match status" value="1"/>
</dbReference>
<gene>
    <name evidence="21" type="ORF">ROHU_005013</name>
</gene>
<feature type="region of interest" description="Disordered" evidence="18">
    <location>
        <begin position="890"/>
        <end position="938"/>
    </location>
</feature>
<dbReference type="CDD" id="cd09582">
    <property type="entry name" value="SAM_Scm-like-3MBT3_4"/>
    <property type="match status" value="1"/>
</dbReference>
<dbReference type="CDD" id="cd20133">
    <property type="entry name" value="MBT_L3MBTL4_rpt1"/>
    <property type="match status" value="1"/>
</dbReference>
<keyword evidence="4" id="KW-0479">Metal-binding</keyword>
<feature type="compositionally biased region" description="Pro residues" evidence="18">
    <location>
        <begin position="919"/>
        <end position="930"/>
    </location>
</feature>
<dbReference type="PROSITE" id="PS50011">
    <property type="entry name" value="PROTEIN_KINASE_DOM"/>
    <property type="match status" value="1"/>
</dbReference>
<dbReference type="Pfam" id="PF00069">
    <property type="entry name" value="Pkinase"/>
    <property type="match status" value="1"/>
</dbReference>
<evidence type="ECO:0000313" key="21">
    <source>
        <dbReference type="EMBL" id="RXN30417.1"/>
    </source>
</evidence>
<keyword evidence="12" id="KW-0805">Transcription regulation</keyword>
<dbReference type="InterPro" id="IPR004092">
    <property type="entry name" value="Mbt"/>
</dbReference>
<dbReference type="Gene3D" id="2.30.30.140">
    <property type="match status" value="3"/>
</dbReference>
<dbReference type="FunFam" id="1.10.510.10:FF:000008">
    <property type="entry name" value="Non-specific serine/threonine protein kinase"/>
    <property type="match status" value="1"/>
</dbReference>
<dbReference type="SUPFAM" id="SSF63748">
    <property type="entry name" value="Tudor/PWWP/MBT"/>
    <property type="match status" value="3"/>
</dbReference>
<comment type="subcellular location">
    <subcellularLocation>
        <location evidence="1">Nucleus</location>
    </subcellularLocation>
</comment>
<dbReference type="PROSITE" id="PS50105">
    <property type="entry name" value="SAM_DOMAIN"/>
    <property type="match status" value="1"/>
</dbReference>
<dbReference type="InterPro" id="IPR011009">
    <property type="entry name" value="Kinase-like_dom_sf"/>
</dbReference>
<evidence type="ECO:0000256" key="16">
    <source>
        <dbReference type="PROSITE-ProRule" id="PRU01143"/>
    </source>
</evidence>
<dbReference type="InterPro" id="IPR008271">
    <property type="entry name" value="Ser/Thr_kinase_AS"/>
</dbReference>
<feature type="compositionally biased region" description="Low complexity" evidence="18">
    <location>
        <begin position="389"/>
        <end position="401"/>
    </location>
</feature>
<name>A0A498NFM6_LABRO</name>